<dbReference type="OrthoDB" id="2381377at2"/>
<evidence type="ECO:0008006" key="4">
    <source>
        <dbReference type="Google" id="ProtNLM"/>
    </source>
</evidence>
<accession>E4Q4Y6</accession>
<dbReference type="eggNOG" id="ENOG5032YE8">
    <property type="taxonomic scope" value="Bacteria"/>
</dbReference>
<dbReference type="STRING" id="632518.Calow_1817"/>
<reference key="1">
    <citation type="submission" date="2010-09" db="EMBL/GenBank/DDBJ databases">
        <title>Complete sequence of Caldicellulosiruptor owensensis OL.</title>
        <authorList>
            <consortium name="US DOE Joint Genome Institute"/>
            <person name="Lucas S."/>
            <person name="Copeland A."/>
            <person name="Lapidus A."/>
            <person name="Cheng J.-F."/>
            <person name="Bruce D."/>
            <person name="Goodwin L."/>
            <person name="Pitluck S."/>
            <person name="Davenport K."/>
            <person name="Detter J.C."/>
            <person name="Han C."/>
            <person name="Tapia R."/>
            <person name="Land M."/>
            <person name="Hauser L."/>
            <person name="Chang Y.-J."/>
            <person name="Jeffries C."/>
            <person name="Kyrpides N."/>
            <person name="Ivanova N."/>
            <person name="Mikhailova N."/>
            <person name="Blumer-Schuette S.E."/>
            <person name="Kelly R.M."/>
            <person name="Woyke T."/>
        </authorList>
    </citation>
    <scope>NUCLEOTIDE SEQUENCE</scope>
    <source>
        <strain>OL</strain>
    </source>
</reference>
<dbReference type="NCBIfam" id="NF045650">
    <property type="entry name" value="CD1247_Nterm"/>
    <property type="match status" value="1"/>
</dbReference>
<protein>
    <recommendedName>
        <fullName evidence="4">AraC family transcriptional regulator</fullName>
    </recommendedName>
</protein>
<feature type="compositionally biased region" description="Acidic residues" evidence="1">
    <location>
        <begin position="131"/>
        <end position="148"/>
    </location>
</feature>
<feature type="region of interest" description="Disordered" evidence="1">
    <location>
        <begin position="131"/>
        <end position="154"/>
    </location>
</feature>
<evidence type="ECO:0000256" key="1">
    <source>
        <dbReference type="SAM" id="MobiDB-lite"/>
    </source>
</evidence>
<dbReference type="HOGENOM" id="CLU_120403_0_0_9"/>
<dbReference type="KEGG" id="cow:Calow_1817"/>
<proteinExistence type="predicted"/>
<dbReference type="AlphaFoldDB" id="E4Q4Y6"/>
<dbReference type="EMBL" id="CP002216">
    <property type="protein sequence ID" value="ADQ05346.1"/>
    <property type="molecule type" value="Genomic_DNA"/>
</dbReference>
<name>E4Q4Y6_CALOW</name>
<gene>
    <name evidence="2" type="ordered locus">Calow_1817</name>
</gene>
<evidence type="ECO:0000313" key="3">
    <source>
        <dbReference type="Proteomes" id="UP000006889"/>
    </source>
</evidence>
<dbReference type="RefSeq" id="WP_013412672.1">
    <property type="nucleotide sequence ID" value="NC_014657.1"/>
</dbReference>
<organism evidence="2 3">
    <name type="scientific">Caldicellulosiruptor owensensis (strain ATCC 700167 / DSM 13100 / OL)</name>
    <dbReference type="NCBI Taxonomy" id="632518"/>
    <lineage>
        <taxon>Bacteria</taxon>
        <taxon>Bacillati</taxon>
        <taxon>Bacillota</taxon>
        <taxon>Bacillota incertae sedis</taxon>
        <taxon>Caldicellulosiruptorales</taxon>
        <taxon>Caldicellulosiruptoraceae</taxon>
        <taxon>Caldicellulosiruptor</taxon>
    </lineage>
</organism>
<dbReference type="InterPro" id="IPR054688">
    <property type="entry name" value="CD1247_N"/>
</dbReference>
<evidence type="ECO:0000313" key="2">
    <source>
        <dbReference type="EMBL" id="ADQ05346.1"/>
    </source>
</evidence>
<keyword evidence="3" id="KW-1185">Reference proteome</keyword>
<sequence>MENLYEKVAYLRGLAEGLGINEDSKEGRLLLSIIDVLDEFADAINELDVKQAELEDVVDSIDEDLEKLEDEVYESYDEDYDDYYDDEYDEDLVEVTCPNCKVTFYLEEDEYLNEDEIECPNCNEIIYLDELEDEFDDEDEEYEDEEDDEYKKDK</sequence>
<dbReference type="Proteomes" id="UP000006889">
    <property type="component" value="Chromosome"/>
</dbReference>
<reference evidence="2 3" key="2">
    <citation type="journal article" date="2011" name="J. Bacteriol.">
        <title>Complete genome sequences for the anaerobic, extremely thermophilic plant biomass-degrading bacteria Caldicellulosiruptor hydrothermalis, Caldicellulosiruptor kristjanssonii, Caldicellulosiruptor kronotskyensis, Caldicellulosiruptor owensenis, and Caldicellulosiruptor lactoaceticus.</title>
        <authorList>
            <person name="Blumer-Schuette S.E."/>
            <person name="Ozdemir I."/>
            <person name="Mistry D."/>
            <person name="Lucas S."/>
            <person name="Lapidus A."/>
            <person name="Cheng J.F."/>
            <person name="Goodwin L.A."/>
            <person name="Pitluck S."/>
            <person name="Land M.L."/>
            <person name="Hauser L.J."/>
            <person name="Woyke T."/>
            <person name="Mikhailova N."/>
            <person name="Pati A."/>
            <person name="Kyrpides N.C."/>
            <person name="Ivanova N."/>
            <person name="Detter J.C."/>
            <person name="Walston-Davenport K."/>
            <person name="Han S."/>
            <person name="Adams M.W."/>
            <person name="Kelly R.M."/>
        </authorList>
    </citation>
    <scope>NUCLEOTIDE SEQUENCE [LARGE SCALE GENOMIC DNA]</scope>
    <source>
        <strain evidence="3">ATCC 700167 / DSM 13100 / OL</strain>
    </source>
</reference>